<evidence type="ECO:0000256" key="14">
    <source>
        <dbReference type="ARBA" id="ARBA00079184"/>
    </source>
</evidence>
<evidence type="ECO:0000313" key="19">
    <source>
        <dbReference type="EMBL" id="RXM96695.1"/>
    </source>
</evidence>
<evidence type="ECO:0000256" key="7">
    <source>
        <dbReference type="ARBA" id="ARBA00022833"/>
    </source>
</evidence>
<dbReference type="Pfam" id="PF13923">
    <property type="entry name" value="zf-C3HC4_2"/>
    <property type="match status" value="1"/>
</dbReference>
<dbReference type="EC" id="2.3.2.27" evidence="2"/>
<reference evidence="19 20" key="1">
    <citation type="submission" date="2019-01" db="EMBL/GenBank/DDBJ databases">
        <title>Draft Genome and Complete Hox-Cluster Characterization of the Sterlet Sturgeon (Acipenser ruthenus).</title>
        <authorList>
            <person name="Wei Q."/>
        </authorList>
    </citation>
    <scope>NUCLEOTIDE SEQUENCE [LARGE SCALE GENOMIC DNA]</scope>
    <source>
        <strain evidence="19">WHYD16114868_AA</strain>
        <tissue evidence="19">Blood</tissue>
    </source>
</reference>
<feature type="compositionally biased region" description="Low complexity" evidence="17">
    <location>
        <begin position="512"/>
        <end position="525"/>
    </location>
</feature>
<dbReference type="PROSITE" id="PS00518">
    <property type="entry name" value="ZF_RING_1"/>
    <property type="match status" value="1"/>
</dbReference>
<dbReference type="SMART" id="SM00184">
    <property type="entry name" value="RING"/>
    <property type="match status" value="1"/>
</dbReference>
<dbReference type="Gene3D" id="3.30.40.10">
    <property type="entry name" value="Zinc/RING finger domain, C3HC4 (zinc finger)"/>
    <property type="match status" value="1"/>
</dbReference>
<accession>A0A662YKJ4</accession>
<evidence type="ECO:0000256" key="8">
    <source>
        <dbReference type="ARBA" id="ARBA00023015"/>
    </source>
</evidence>
<evidence type="ECO:0000256" key="11">
    <source>
        <dbReference type="ARBA" id="ARBA00076856"/>
    </source>
</evidence>
<evidence type="ECO:0000256" key="17">
    <source>
        <dbReference type="SAM" id="MobiDB-lite"/>
    </source>
</evidence>
<evidence type="ECO:0000256" key="15">
    <source>
        <dbReference type="ARBA" id="ARBA00082108"/>
    </source>
</evidence>
<feature type="domain" description="RING-type" evidence="18">
    <location>
        <begin position="98"/>
        <end position="137"/>
    </location>
</feature>
<feature type="compositionally biased region" description="Polar residues" evidence="17">
    <location>
        <begin position="549"/>
        <end position="559"/>
    </location>
</feature>
<keyword evidence="20" id="KW-1185">Reference proteome</keyword>
<keyword evidence="4" id="KW-0479">Metal-binding</keyword>
<feature type="compositionally biased region" description="Polar residues" evidence="17">
    <location>
        <begin position="966"/>
        <end position="1020"/>
    </location>
</feature>
<dbReference type="InterPro" id="IPR058746">
    <property type="entry name" value="Znf_RING-type_Topors"/>
</dbReference>
<feature type="compositionally biased region" description="Acidic residues" evidence="17">
    <location>
        <begin position="427"/>
        <end position="437"/>
    </location>
</feature>
<feature type="compositionally biased region" description="Basic and acidic residues" evidence="17">
    <location>
        <begin position="751"/>
        <end position="761"/>
    </location>
</feature>
<dbReference type="AlphaFoldDB" id="A0A662YKJ4"/>
<dbReference type="Pfam" id="PF09782">
    <property type="entry name" value="NDUF_B6"/>
    <property type="match status" value="1"/>
</dbReference>
<feature type="compositionally biased region" description="Polar residues" evidence="17">
    <location>
        <begin position="895"/>
        <end position="934"/>
    </location>
</feature>
<dbReference type="InterPro" id="IPR017907">
    <property type="entry name" value="Znf_RING_CS"/>
</dbReference>
<feature type="compositionally biased region" description="Low complexity" evidence="17">
    <location>
        <begin position="762"/>
        <end position="771"/>
    </location>
</feature>
<evidence type="ECO:0000256" key="1">
    <source>
        <dbReference type="ARBA" id="ARBA00000900"/>
    </source>
</evidence>
<dbReference type="EMBL" id="SCEB01001488">
    <property type="protein sequence ID" value="RXM96695.1"/>
    <property type="molecule type" value="Genomic_DNA"/>
</dbReference>
<evidence type="ECO:0000256" key="9">
    <source>
        <dbReference type="ARBA" id="ARBA00023163"/>
    </source>
</evidence>
<dbReference type="GO" id="GO:0008630">
    <property type="term" value="P:intrinsic apoptotic signaling pathway in response to DNA damage"/>
    <property type="evidence" value="ECO:0007669"/>
    <property type="project" value="UniProtKB-ARBA"/>
</dbReference>
<evidence type="ECO:0000313" key="20">
    <source>
        <dbReference type="Proteomes" id="UP000289886"/>
    </source>
</evidence>
<evidence type="ECO:0000256" key="3">
    <source>
        <dbReference type="ARBA" id="ARBA00022679"/>
    </source>
</evidence>
<evidence type="ECO:0000256" key="4">
    <source>
        <dbReference type="ARBA" id="ARBA00022723"/>
    </source>
</evidence>
<feature type="compositionally biased region" description="Basic residues" evidence="17">
    <location>
        <begin position="782"/>
        <end position="791"/>
    </location>
</feature>
<dbReference type="GO" id="GO:0032391">
    <property type="term" value="C:photoreceptor connecting cilium"/>
    <property type="evidence" value="ECO:0007669"/>
    <property type="project" value="UniProtKB-ARBA"/>
</dbReference>
<evidence type="ECO:0000256" key="16">
    <source>
        <dbReference type="PROSITE-ProRule" id="PRU00175"/>
    </source>
</evidence>
<feature type="compositionally biased region" description="Low complexity" evidence="17">
    <location>
        <begin position="721"/>
        <end position="730"/>
    </location>
</feature>
<dbReference type="GO" id="GO:0008270">
    <property type="term" value="F:zinc ion binding"/>
    <property type="evidence" value="ECO:0007669"/>
    <property type="project" value="UniProtKB-KW"/>
</dbReference>
<dbReference type="GO" id="GO:0006120">
    <property type="term" value="P:mitochondrial electron transport, NADH to ubiquinone"/>
    <property type="evidence" value="ECO:0007669"/>
    <property type="project" value="InterPro"/>
</dbReference>
<keyword evidence="7" id="KW-0862">Zinc</keyword>
<keyword evidence="3" id="KW-0808">Transferase</keyword>
<dbReference type="PANTHER" id="PTHR46077:SF1">
    <property type="entry name" value="TOP1 BINDING ARGININE_SERINE RICH PROTEIN, E3 UBIQUITIN LIGASE"/>
    <property type="match status" value="1"/>
</dbReference>
<evidence type="ECO:0000256" key="5">
    <source>
        <dbReference type="ARBA" id="ARBA00022771"/>
    </source>
</evidence>
<keyword evidence="5 16" id="KW-0863">Zinc-finger</keyword>
<feature type="region of interest" description="Disordered" evidence="17">
    <location>
        <begin position="384"/>
        <end position="467"/>
    </location>
</feature>
<dbReference type="GO" id="GO:0000209">
    <property type="term" value="P:protein polyubiquitination"/>
    <property type="evidence" value="ECO:0007669"/>
    <property type="project" value="TreeGrafter"/>
</dbReference>
<dbReference type="SUPFAM" id="SSF57850">
    <property type="entry name" value="RING/U-box"/>
    <property type="match status" value="1"/>
</dbReference>
<feature type="region of interest" description="Disordered" evidence="17">
    <location>
        <begin position="963"/>
        <end position="1030"/>
    </location>
</feature>
<organism evidence="19 20">
    <name type="scientific">Acipenser ruthenus</name>
    <name type="common">Sterlet sturgeon</name>
    <dbReference type="NCBI Taxonomy" id="7906"/>
    <lineage>
        <taxon>Eukaryota</taxon>
        <taxon>Metazoa</taxon>
        <taxon>Chordata</taxon>
        <taxon>Craniata</taxon>
        <taxon>Vertebrata</taxon>
        <taxon>Euteleostomi</taxon>
        <taxon>Actinopterygii</taxon>
        <taxon>Chondrostei</taxon>
        <taxon>Acipenseriformes</taxon>
        <taxon>Acipenseridae</taxon>
        <taxon>Acipenser</taxon>
    </lineage>
</organism>
<feature type="region of interest" description="Disordered" evidence="17">
    <location>
        <begin position="181"/>
        <end position="206"/>
    </location>
</feature>
<dbReference type="InterPro" id="IPR013083">
    <property type="entry name" value="Znf_RING/FYVE/PHD"/>
</dbReference>
<proteinExistence type="predicted"/>
<feature type="compositionally biased region" description="Low complexity" evidence="17">
    <location>
        <begin position="602"/>
        <end position="614"/>
    </location>
</feature>
<comment type="catalytic activity">
    <reaction evidence="1">
        <text>S-ubiquitinyl-[E2 ubiquitin-conjugating enzyme]-L-cysteine + [acceptor protein]-L-lysine = [E2 ubiquitin-conjugating enzyme]-L-cysteine + N(6)-ubiquitinyl-[acceptor protein]-L-lysine.</text>
        <dbReference type="EC" id="2.3.2.27"/>
    </reaction>
</comment>
<dbReference type="InterPro" id="IPR019174">
    <property type="entry name" value="NADH_DH_b-subcmplx_su6"/>
</dbReference>
<dbReference type="Proteomes" id="UP000289886">
    <property type="component" value="Unassembled WGS sequence"/>
</dbReference>
<name>A0A662YKJ4_ACIRT</name>
<gene>
    <name evidence="19" type="ORF">EOD39_15370</name>
</gene>
<feature type="compositionally biased region" description="Basic residues" evidence="17">
    <location>
        <begin position="809"/>
        <end position="832"/>
    </location>
</feature>
<evidence type="ECO:0000256" key="6">
    <source>
        <dbReference type="ARBA" id="ARBA00022786"/>
    </source>
</evidence>
<dbReference type="GO" id="GO:0061630">
    <property type="term" value="F:ubiquitin protein ligase activity"/>
    <property type="evidence" value="ECO:0007669"/>
    <property type="project" value="UniProtKB-EC"/>
</dbReference>
<dbReference type="PANTHER" id="PTHR46077">
    <property type="entry name" value="E3 UBIQUITIN-PROTEIN LIGASE TOPORS"/>
    <property type="match status" value="1"/>
</dbReference>
<evidence type="ECO:0000256" key="2">
    <source>
        <dbReference type="ARBA" id="ARBA00012483"/>
    </source>
</evidence>
<evidence type="ECO:0000256" key="13">
    <source>
        <dbReference type="ARBA" id="ARBA00079040"/>
    </source>
</evidence>
<sequence>MSGYTPDEKLRLEQLTQLRRKWLKDQELSPREPVLPPQKQGPVAKFWSGFLQPKTLWRIYIMASTKKKLRLRKKNVPKDGSSKISQTMSAEASPDSKCPICLDRFNNMAYLDRCLHKFCFRCIHEWSKNKAECPLCKQPFNSIFHTIKAENDFKEFILRPTENGSFGSLDGHRFRYRTTVTRRTSPPPDNGILFEGPTGNAPPQRNRGVQRMMLRLAARRRAQTEGRSVRLMQEQEMISFRRALYRTGVRVRNVHDGGRYRDISAEFFRRNPACLHRLVPWLKRELTVLYGAHGSLVNIVQHIIMTRITRCDMEDQAIQNELKPFLLTRTEHFLHEFISFARAPYNMDAYDQHAVYDCPAPSYEEGSSSELSVITISADEADTEEDQGMVSMAGSGLSQAPWDDETPGPSYSATEQVQPATFSVSESESETSGDEEGQVMPSVQESAEVKTDPSANEGADASSTDEDCVIVGFVKPLAERTPELVQLSSDSEESVHNESTDVPAQPQHLRFPSISSPPSSVCSVVSKDKSPHGHEKSNKKESKGRDQSISRGTDTSKTCSKGMHAHDDRRHHRRDRSRSKERSRQNKKRRSKSTEKSWSIRSTTTSLNSDSTLSRGRRQSRSRSRDYPPSRDMGWQRSRDNDKSYSRHSHEKSYSYYWDSYSHYSRDRGSNDSLYMQNRSYSASYYVSPERRARSHSRSRSNRSSSSHRDYHHRERRRSRSLSSSSSRASHSAHRRSRHDKPSGKRKYKTRHLEGTSKEVTSKSYSSSSYSLPEKRGSSERYHKKSRKKSRSLSVEIVYEGKATGESSRRHKKHKKHKKKCKRHRSREKAGHRAPTVITIDSDSDHAMEASDHVRETSDQAEKENVHARDESDHAENGSDHAENGSDHARETRDYTGNVSDQAAEASDQTGNTSDQSDSSNENEISSTTGSLADTNIHESHVLAEHSASAISEDDVLTKAREATDTGDTIKSVSWQTSLVLSDESSTGTGSPSNSQETRLEEQSSVENSPQKNNCISKPFNTGPHAGICK</sequence>
<dbReference type="GO" id="GO:0006513">
    <property type="term" value="P:protein monoubiquitination"/>
    <property type="evidence" value="ECO:0007669"/>
    <property type="project" value="TreeGrafter"/>
</dbReference>
<dbReference type="InterPro" id="IPR001841">
    <property type="entry name" value="Znf_RING"/>
</dbReference>
<dbReference type="FunFam" id="3.30.40.10:FF:000136">
    <property type="entry name" value="E3 ubiquitin-protein ligase Topors"/>
    <property type="match status" value="1"/>
</dbReference>
<feature type="region of interest" description="Disordered" evidence="17">
    <location>
        <begin position="479"/>
        <end position="651"/>
    </location>
</feature>
<comment type="caution">
    <text evidence="19">The sequence shown here is derived from an EMBL/GenBank/DDBJ whole genome shotgun (WGS) entry which is preliminary data.</text>
</comment>
<feature type="compositionally biased region" description="Basic and acidic residues" evidence="17">
    <location>
        <begin position="526"/>
        <end position="548"/>
    </location>
</feature>
<keyword evidence="9" id="KW-0804">Transcription</keyword>
<feature type="region of interest" description="Disordered" evidence="17">
    <location>
        <begin position="72"/>
        <end position="93"/>
    </location>
</feature>
<feature type="region of interest" description="Disordered" evidence="17">
    <location>
        <begin position="683"/>
        <end position="935"/>
    </location>
</feature>
<evidence type="ECO:0000259" key="18">
    <source>
        <dbReference type="PROSITE" id="PS50089"/>
    </source>
</evidence>
<dbReference type="CDD" id="cd16574">
    <property type="entry name" value="RING-HC_Topors"/>
    <property type="match status" value="1"/>
</dbReference>
<evidence type="ECO:0000256" key="10">
    <source>
        <dbReference type="ARBA" id="ARBA00071236"/>
    </source>
</evidence>
<protein>
    <recommendedName>
        <fullName evidence="10">E3 ubiquitin-protein ligase Topors</fullName>
        <ecNumber evidence="2">2.3.2.27</ecNumber>
    </recommendedName>
    <alternativeName>
        <fullName evidence="11">RING-type E3 ubiquitin transferase Topors</fullName>
    </alternativeName>
    <alternativeName>
        <fullName evidence="13">SUMO1-protein E3 ligase Topors</fullName>
    </alternativeName>
    <alternativeName>
        <fullName evidence="12">Topoisomerase I-binding RING finger protein</fullName>
    </alternativeName>
    <alternativeName>
        <fullName evidence="14">Topoisomerase I-binding arginine/serine-rich protein</fullName>
    </alternativeName>
    <alternativeName>
        <fullName evidence="15">Tumor suppressor p53-binding protein 3</fullName>
    </alternativeName>
</protein>
<feature type="compositionally biased region" description="Basic and acidic residues" evidence="17">
    <location>
        <begin position="843"/>
        <end position="894"/>
    </location>
</feature>
<dbReference type="GO" id="GO:0005739">
    <property type="term" value="C:mitochondrion"/>
    <property type="evidence" value="ECO:0007669"/>
    <property type="project" value="GOC"/>
</dbReference>
<feature type="compositionally biased region" description="Basic residues" evidence="17">
    <location>
        <begin position="731"/>
        <end position="750"/>
    </location>
</feature>
<keyword evidence="8" id="KW-0805">Transcription regulation</keyword>
<evidence type="ECO:0000256" key="12">
    <source>
        <dbReference type="ARBA" id="ARBA00076940"/>
    </source>
</evidence>
<keyword evidence="6" id="KW-0833">Ubl conjugation pathway</keyword>
<dbReference type="PROSITE" id="PS50089">
    <property type="entry name" value="ZF_RING_2"/>
    <property type="match status" value="1"/>
</dbReference>
<feature type="compositionally biased region" description="Polar residues" evidence="17">
    <location>
        <begin position="409"/>
        <end position="422"/>
    </location>
</feature>